<dbReference type="InterPro" id="IPR006691">
    <property type="entry name" value="GyrA/parC_rep"/>
</dbReference>
<evidence type="ECO:0000256" key="3">
    <source>
        <dbReference type="ARBA" id="ARBA00012895"/>
    </source>
</evidence>
<keyword evidence="4 7" id="KW-0799">Topoisomerase</keyword>
<dbReference type="FunFam" id="3.30.1360.40:FF:000002">
    <property type="entry name" value="DNA gyrase subunit A"/>
    <property type="match status" value="1"/>
</dbReference>
<dbReference type="PROSITE" id="PS52040">
    <property type="entry name" value="TOPO_IIA"/>
    <property type="match status" value="1"/>
</dbReference>
<keyword evidence="5 7" id="KW-0238">DNA-binding</keyword>
<evidence type="ECO:0000259" key="8">
    <source>
        <dbReference type="PROSITE" id="PS52040"/>
    </source>
</evidence>
<dbReference type="OrthoDB" id="9806486at2"/>
<dbReference type="Gene3D" id="1.10.268.10">
    <property type="entry name" value="Topoisomerase, domain 3"/>
    <property type="match status" value="1"/>
</dbReference>
<dbReference type="PANTHER" id="PTHR43493">
    <property type="entry name" value="DNA GYRASE/TOPOISOMERASE SUBUNIT A"/>
    <property type="match status" value="1"/>
</dbReference>
<dbReference type="InterPro" id="IPR050220">
    <property type="entry name" value="Type_II_DNA_Topoisomerases"/>
</dbReference>
<keyword evidence="10" id="KW-1185">Reference proteome</keyword>
<feature type="active site" description="O-(5'-phospho-DNA)-tyrosine intermediate" evidence="7">
    <location>
        <position position="124"/>
    </location>
</feature>
<dbReference type="Gene3D" id="2.120.10.90">
    <property type="entry name" value="DNA gyrase/topoisomerase IV, subunit A, C-terminal"/>
    <property type="match status" value="1"/>
</dbReference>
<dbReference type="SUPFAM" id="SSF101904">
    <property type="entry name" value="GyrA/ParC C-terminal domain-like"/>
    <property type="match status" value="1"/>
</dbReference>
<dbReference type="GO" id="GO:0009330">
    <property type="term" value="C:DNA topoisomerase type II (double strand cut, ATP-hydrolyzing) complex"/>
    <property type="evidence" value="ECO:0007669"/>
    <property type="project" value="TreeGrafter"/>
</dbReference>
<comment type="similarity">
    <text evidence="2">Belongs to the type II topoisomerase GyrA/ParC subunit family.</text>
</comment>
<evidence type="ECO:0000256" key="5">
    <source>
        <dbReference type="ARBA" id="ARBA00023125"/>
    </source>
</evidence>
<dbReference type="EMBL" id="CVTD020000005">
    <property type="protein sequence ID" value="CRZ33298.1"/>
    <property type="molecule type" value="Genomic_DNA"/>
</dbReference>
<dbReference type="SUPFAM" id="SSF56719">
    <property type="entry name" value="Type II DNA topoisomerase"/>
    <property type="match status" value="1"/>
</dbReference>
<organism evidence="9 10">
    <name type="scientific">Herbinix hemicellulosilytica</name>
    <dbReference type="NCBI Taxonomy" id="1564487"/>
    <lineage>
        <taxon>Bacteria</taxon>
        <taxon>Bacillati</taxon>
        <taxon>Bacillota</taxon>
        <taxon>Clostridia</taxon>
        <taxon>Lachnospirales</taxon>
        <taxon>Lachnospiraceae</taxon>
        <taxon>Herbinix</taxon>
    </lineage>
</organism>
<dbReference type="GO" id="GO:0003677">
    <property type="term" value="F:DNA binding"/>
    <property type="evidence" value="ECO:0007669"/>
    <property type="project" value="UniProtKB-UniRule"/>
</dbReference>
<feature type="domain" description="Topo IIA-type catalytic" evidence="8">
    <location>
        <begin position="36"/>
        <end position="525"/>
    </location>
</feature>
<dbReference type="InterPro" id="IPR002205">
    <property type="entry name" value="Topo_IIA_dom_A"/>
</dbReference>
<dbReference type="InterPro" id="IPR013758">
    <property type="entry name" value="Topo_IIA_A/C_ab"/>
</dbReference>
<dbReference type="PANTHER" id="PTHR43493:SF9">
    <property type="entry name" value="DNA TOPOISOMERASE 4 SUBUNIT A"/>
    <property type="match status" value="1"/>
</dbReference>
<dbReference type="GO" id="GO:0005737">
    <property type="term" value="C:cytoplasm"/>
    <property type="evidence" value="ECO:0007669"/>
    <property type="project" value="TreeGrafter"/>
</dbReference>
<dbReference type="Gene3D" id="3.30.1360.40">
    <property type="match status" value="1"/>
</dbReference>
<dbReference type="Gene3D" id="3.90.199.10">
    <property type="entry name" value="Topoisomerase II, domain 5"/>
    <property type="match status" value="1"/>
</dbReference>
<evidence type="ECO:0000256" key="2">
    <source>
        <dbReference type="ARBA" id="ARBA00008263"/>
    </source>
</evidence>
<dbReference type="GO" id="GO:0034335">
    <property type="term" value="F:DNA negative supercoiling activity"/>
    <property type="evidence" value="ECO:0007669"/>
    <property type="project" value="UniProtKB-ARBA"/>
</dbReference>
<dbReference type="SMART" id="SM00434">
    <property type="entry name" value="TOP4c"/>
    <property type="match status" value="1"/>
</dbReference>
<dbReference type="AlphaFoldDB" id="A0A0H5SSM5"/>
<dbReference type="GO" id="GO:0005524">
    <property type="term" value="F:ATP binding"/>
    <property type="evidence" value="ECO:0007669"/>
    <property type="project" value="InterPro"/>
</dbReference>
<proteinExistence type="inferred from homology"/>
<evidence type="ECO:0000256" key="6">
    <source>
        <dbReference type="ARBA" id="ARBA00023235"/>
    </source>
</evidence>
<gene>
    <name evidence="9" type="primary">gyrA1</name>
    <name evidence="9" type="ORF">HHT355_0083</name>
</gene>
<dbReference type="NCBIfam" id="NF004044">
    <property type="entry name" value="PRK05561.1"/>
    <property type="match status" value="1"/>
</dbReference>
<dbReference type="InterPro" id="IPR035516">
    <property type="entry name" value="Gyrase/topoIV_suA_C"/>
</dbReference>
<dbReference type="Pfam" id="PF03989">
    <property type="entry name" value="DNA_gyraseA_C"/>
    <property type="match status" value="3"/>
</dbReference>
<dbReference type="InterPro" id="IPR013757">
    <property type="entry name" value="Topo_IIA_A_a_sf"/>
</dbReference>
<evidence type="ECO:0000256" key="1">
    <source>
        <dbReference type="ARBA" id="ARBA00000185"/>
    </source>
</evidence>
<dbReference type="Pfam" id="PF00521">
    <property type="entry name" value="DNA_topoisoIV"/>
    <property type="match status" value="1"/>
</dbReference>
<name>A0A0H5SSM5_HERHM</name>
<dbReference type="CDD" id="cd00187">
    <property type="entry name" value="TOP4c"/>
    <property type="match status" value="1"/>
</dbReference>
<sequence length="750" mass="84751">MSHQNQTDQIIQLDYSEEMKNSYRDYAMSVIVSRAVPDVRDGLKPVQRRILYSMMELGLEPDKPHRKSARIVGDTMGKYHPHGDSSIYDALVNMTKDYSLMIPLVDGHGNFGSIDGDGAAAMRYTEARLSPGAMALLEQLDKNLVDFNPNFDGSEKEPAVLPAMIPNLLINGTTGIAVGMATNIPPHNPDEVIDGIIAYMDNPDITVKELMKYIPAPDFPTGGTIINVDEMEKIYTSGEGKIRIRAKTEIENAEYGKKNIVITEIPYTVAGNKSKLVENLSNLIKDKVFDEINDVRDESSKEGIRIVIEVKKDRDIQNLLNGLYKKTLMEDTYSVNLLAIKNQQPVLFDLKGLIKEFVDFQIELYTKEYNYLLDKAKNRLEIVGGLIRATDIIDLIIEILRGSSSVKQAKDCLMNGNTEGIRFKSEASKKEASTLNFTERQADAILSMQLSKLIGLEILKLHEEEESLKDSIKEYEKVLGSQKELFKVIKKRLTEFKKLFHSHRRTMLINAITEDYVEEKKVEDIYVLIDRFGYTKSIDTSSYTRVLEENLKEYSYIIQMKNTDKLCCFTKEGNMFQVKAENIPRCKMKDRGALIHTLCKLEKEEVILYTSFEQLFEAQLLFVTKNGYIKMVSGAEFETNRSQVNATKLEDGDEVIGITLLSAGDILSGNQNVIILTDQGLSLGFSLSEVPELKKNSRGVKAIKLNKDDFVRFAAVVGPDTQTVEYNNKPIEVKKIKIRNRGDKGQKTKL</sequence>
<keyword evidence="6 7" id="KW-0413">Isomerase</keyword>
<protein>
    <recommendedName>
        <fullName evidence="3">DNA topoisomerase (ATP-hydrolyzing)</fullName>
        <ecNumber evidence="3">5.6.2.2</ecNumber>
    </recommendedName>
</protein>
<evidence type="ECO:0000313" key="10">
    <source>
        <dbReference type="Proteomes" id="UP000236497"/>
    </source>
</evidence>
<accession>A0A0H5SSM5</accession>
<dbReference type="Proteomes" id="UP000236497">
    <property type="component" value="Unassembled WGS sequence"/>
</dbReference>
<evidence type="ECO:0000256" key="4">
    <source>
        <dbReference type="ARBA" id="ARBA00023029"/>
    </source>
</evidence>
<comment type="catalytic activity">
    <reaction evidence="1 7">
        <text>ATP-dependent breakage, passage and rejoining of double-stranded DNA.</text>
        <dbReference type="EC" id="5.6.2.2"/>
    </reaction>
</comment>
<evidence type="ECO:0000256" key="7">
    <source>
        <dbReference type="PROSITE-ProRule" id="PRU01384"/>
    </source>
</evidence>
<dbReference type="EC" id="5.6.2.2" evidence="3"/>
<dbReference type="InterPro" id="IPR013760">
    <property type="entry name" value="Topo_IIA-like_dom_sf"/>
</dbReference>
<dbReference type="GO" id="GO:0006265">
    <property type="term" value="P:DNA topological change"/>
    <property type="evidence" value="ECO:0007669"/>
    <property type="project" value="UniProtKB-UniRule"/>
</dbReference>
<evidence type="ECO:0000313" key="9">
    <source>
        <dbReference type="EMBL" id="CRZ33298.1"/>
    </source>
</evidence>
<dbReference type="RefSeq" id="WP_103201487.1">
    <property type="nucleotide sequence ID" value="NZ_CVTD020000005.1"/>
</dbReference>
<reference evidence="9 10" key="1">
    <citation type="submission" date="2015-06" db="EMBL/GenBank/DDBJ databases">
        <authorList>
            <person name="Wibberg Daniel"/>
        </authorList>
    </citation>
    <scope>NUCLEOTIDE SEQUENCE [LARGE SCALE GENOMIC DNA]</scope>
    <source>
        <strain evidence="9 10">T3/55T</strain>
    </source>
</reference>